<dbReference type="InParanoid" id="A0A369JVW4"/>
<reference evidence="2" key="1">
    <citation type="submission" date="2018-04" db="EMBL/GenBank/DDBJ databases">
        <title>Whole genome sequencing of Hypsizygus marmoreus.</title>
        <authorList>
            <person name="Choi I.-G."/>
            <person name="Min B."/>
            <person name="Kim J.-G."/>
            <person name="Kim S."/>
            <person name="Oh Y.-L."/>
            <person name="Kong W.-S."/>
            <person name="Park H."/>
            <person name="Jeong J."/>
            <person name="Song E.-S."/>
        </authorList>
    </citation>
    <scope>NUCLEOTIDE SEQUENCE [LARGE SCALE GENOMIC DNA]</scope>
    <source>
        <strain evidence="2">51987-8</strain>
    </source>
</reference>
<dbReference type="SUPFAM" id="SSF57997">
    <property type="entry name" value="Tropomyosin"/>
    <property type="match status" value="1"/>
</dbReference>
<evidence type="ECO:0000313" key="2">
    <source>
        <dbReference type="EMBL" id="RDB25928.1"/>
    </source>
</evidence>
<accession>A0A369JVW4</accession>
<keyword evidence="3" id="KW-1185">Reference proteome</keyword>
<proteinExistence type="predicted"/>
<keyword evidence="1" id="KW-0175">Coiled coil</keyword>
<evidence type="ECO:0000313" key="3">
    <source>
        <dbReference type="Proteomes" id="UP000076154"/>
    </source>
</evidence>
<dbReference type="AlphaFoldDB" id="A0A369JVW4"/>
<comment type="caution">
    <text evidence="2">The sequence shown here is derived from an EMBL/GenBank/DDBJ whole genome shotgun (WGS) entry which is preliminary data.</text>
</comment>
<sequence>MPVKTVRTPESYVAVQFTPIIREPYRRSRAVVGVQRPSMGFEDEKAKLHRRIAELEKDLKRANWKLIVAQEELDDVSEELEEVKDELEDVNDELDDANHQLQKVTTKLGKMTLKSNRLALDKILLEKENDMLFAERDIFVSWQINCLVV</sequence>
<protein>
    <submittedName>
        <fullName evidence="2">Uncharacterized protein</fullName>
    </submittedName>
</protein>
<organism evidence="2 3">
    <name type="scientific">Hypsizygus marmoreus</name>
    <name type="common">White beech mushroom</name>
    <name type="synonym">Agaricus marmoreus</name>
    <dbReference type="NCBI Taxonomy" id="39966"/>
    <lineage>
        <taxon>Eukaryota</taxon>
        <taxon>Fungi</taxon>
        <taxon>Dikarya</taxon>
        <taxon>Basidiomycota</taxon>
        <taxon>Agaricomycotina</taxon>
        <taxon>Agaricomycetes</taxon>
        <taxon>Agaricomycetidae</taxon>
        <taxon>Agaricales</taxon>
        <taxon>Tricholomatineae</taxon>
        <taxon>Lyophyllaceae</taxon>
        <taxon>Hypsizygus</taxon>
    </lineage>
</organism>
<dbReference type="Proteomes" id="UP000076154">
    <property type="component" value="Unassembled WGS sequence"/>
</dbReference>
<feature type="coiled-coil region" evidence="1">
    <location>
        <begin position="38"/>
        <end position="107"/>
    </location>
</feature>
<gene>
    <name evidence="2" type="ORF">Hypma_006353</name>
</gene>
<dbReference type="EMBL" id="LUEZ02000040">
    <property type="protein sequence ID" value="RDB25928.1"/>
    <property type="molecule type" value="Genomic_DNA"/>
</dbReference>
<dbReference type="Gene3D" id="1.20.5.340">
    <property type="match status" value="1"/>
</dbReference>
<name>A0A369JVW4_HYPMA</name>
<evidence type="ECO:0000256" key="1">
    <source>
        <dbReference type="SAM" id="Coils"/>
    </source>
</evidence>